<feature type="transmembrane region" description="Helical" evidence="15">
    <location>
        <begin position="790"/>
        <end position="812"/>
    </location>
</feature>
<dbReference type="SFLD" id="SFLDS00003">
    <property type="entry name" value="Haloacid_Dehalogenase"/>
    <property type="match status" value="1"/>
</dbReference>
<dbReference type="RefSeq" id="XP_028499285.1">
    <property type="nucleotide sequence ID" value="XM_028637729.1"/>
</dbReference>
<evidence type="ECO:0000256" key="4">
    <source>
        <dbReference type="ARBA" id="ARBA00022692"/>
    </source>
</evidence>
<evidence type="ECO:0000256" key="7">
    <source>
        <dbReference type="ARBA" id="ARBA00022741"/>
    </source>
</evidence>
<dbReference type="GO" id="GO:0055070">
    <property type="term" value="P:copper ion homeostasis"/>
    <property type="evidence" value="ECO:0007669"/>
    <property type="project" value="TreeGrafter"/>
</dbReference>
<keyword evidence="9" id="KW-0460">Magnesium</keyword>
<evidence type="ECO:0000256" key="11">
    <source>
        <dbReference type="ARBA" id="ARBA00022989"/>
    </source>
</evidence>
<dbReference type="InterPro" id="IPR023298">
    <property type="entry name" value="ATPase_P-typ_TM_dom_sf"/>
</dbReference>
<dbReference type="Pfam" id="PF00702">
    <property type="entry name" value="Hydrolase"/>
    <property type="match status" value="1"/>
</dbReference>
<dbReference type="InterPro" id="IPR006122">
    <property type="entry name" value="HMA_Cu_ion-bd"/>
</dbReference>
<keyword evidence="8 15" id="KW-0067">ATP-binding</keyword>
<dbReference type="PRINTS" id="PR00120">
    <property type="entry name" value="HATPASE"/>
</dbReference>
<comment type="subcellular location">
    <subcellularLocation>
        <location evidence="1">Endomembrane system</location>
        <topology evidence="1">Multi-pass membrane protein</topology>
    </subcellularLocation>
    <subcellularLocation>
        <location evidence="15">Membrane</location>
    </subcellularLocation>
</comment>
<evidence type="ECO:0000313" key="18">
    <source>
        <dbReference type="EMBL" id="RNJ61127.1"/>
    </source>
</evidence>
<keyword evidence="10" id="KW-1278">Translocase</keyword>
<feature type="transmembrane region" description="Helical" evidence="15">
    <location>
        <begin position="1186"/>
        <end position="1208"/>
    </location>
</feature>
<evidence type="ECO:0000256" key="2">
    <source>
        <dbReference type="ARBA" id="ARBA00006024"/>
    </source>
</evidence>
<dbReference type="Pfam" id="PF00403">
    <property type="entry name" value="HMA"/>
    <property type="match status" value="2"/>
</dbReference>
<keyword evidence="6" id="KW-0677">Repeat</keyword>
<reference evidence="18 19" key="1">
    <citation type="submission" date="2018-10" db="EMBL/GenBank/DDBJ databases">
        <title>Genome sequence of Verticillium nonalfalfae VnAa140.</title>
        <authorList>
            <person name="Stajich J.E."/>
            <person name="Kasson M.T."/>
        </authorList>
    </citation>
    <scope>NUCLEOTIDE SEQUENCE [LARGE SCALE GENOMIC DNA]</scope>
    <source>
        <strain evidence="18 19">VnAa140</strain>
    </source>
</reference>
<dbReference type="Gene3D" id="3.30.70.100">
    <property type="match status" value="3"/>
</dbReference>
<feature type="domain" description="HMA" evidence="17">
    <location>
        <begin position="325"/>
        <end position="390"/>
    </location>
</feature>
<feature type="region of interest" description="Disordered" evidence="16">
    <location>
        <begin position="1"/>
        <end position="21"/>
    </location>
</feature>
<dbReference type="PRINTS" id="PR00119">
    <property type="entry name" value="CATATPASE"/>
</dbReference>
<dbReference type="InterPro" id="IPR008250">
    <property type="entry name" value="ATPase_P-typ_transduc_dom_A_sf"/>
</dbReference>
<evidence type="ECO:0000259" key="17">
    <source>
        <dbReference type="PROSITE" id="PS50846"/>
    </source>
</evidence>
<dbReference type="PROSITE" id="PS00154">
    <property type="entry name" value="ATPASE_E1_E2"/>
    <property type="match status" value="1"/>
</dbReference>
<dbReference type="NCBIfam" id="TIGR00003">
    <property type="entry name" value="copper ion binding protein"/>
    <property type="match status" value="1"/>
</dbReference>
<gene>
    <name evidence="18" type="ORF">D7B24_003542</name>
</gene>
<dbReference type="CDD" id="cd02094">
    <property type="entry name" value="P-type_ATPase_Cu-like"/>
    <property type="match status" value="1"/>
</dbReference>
<dbReference type="GO" id="GO:0016887">
    <property type="term" value="F:ATP hydrolysis activity"/>
    <property type="evidence" value="ECO:0007669"/>
    <property type="project" value="InterPro"/>
</dbReference>
<evidence type="ECO:0000256" key="1">
    <source>
        <dbReference type="ARBA" id="ARBA00004127"/>
    </source>
</evidence>
<dbReference type="FunFam" id="3.30.70.100:FF:000043">
    <property type="entry name" value="Copper-transporting ATPase 2"/>
    <property type="match status" value="1"/>
</dbReference>
<dbReference type="GO" id="GO:0005524">
    <property type="term" value="F:ATP binding"/>
    <property type="evidence" value="ECO:0007669"/>
    <property type="project" value="UniProtKB-UniRule"/>
</dbReference>
<name>A0A3M9YKJ2_9PEZI</name>
<keyword evidence="19" id="KW-1185">Reference proteome</keyword>
<dbReference type="InterPro" id="IPR001757">
    <property type="entry name" value="P_typ_ATPase"/>
</dbReference>
<dbReference type="InterPro" id="IPR036163">
    <property type="entry name" value="HMA_dom_sf"/>
</dbReference>
<dbReference type="FunFam" id="2.70.150.10:FF:000068">
    <property type="entry name" value="Copper resistance-associated P-type ATPase"/>
    <property type="match status" value="1"/>
</dbReference>
<evidence type="ECO:0000256" key="10">
    <source>
        <dbReference type="ARBA" id="ARBA00022967"/>
    </source>
</evidence>
<dbReference type="CDD" id="cd00371">
    <property type="entry name" value="HMA"/>
    <property type="match status" value="2"/>
</dbReference>
<feature type="transmembrane region" description="Helical" evidence="15">
    <location>
        <begin position="592"/>
        <end position="612"/>
    </location>
</feature>
<dbReference type="SUPFAM" id="SSF56784">
    <property type="entry name" value="HAD-like"/>
    <property type="match status" value="1"/>
</dbReference>
<evidence type="ECO:0000256" key="5">
    <source>
        <dbReference type="ARBA" id="ARBA00022723"/>
    </source>
</evidence>
<accession>A0A3M9YKJ2</accession>
<dbReference type="InterPro" id="IPR018303">
    <property type="entry name" value="ATPase_P-typ_P_site"/>
</dbReference>
<dbReference type="SUPFAM" id="SSF81665">
    <property type="entry name" value="Calcium ATPase, transmembrane domain M"/>
    <property type="match status" value="1"/>
</dbReference>
<evidence type="ECO:0000313" key="19">
    <source>
        <dbReference type="Proteomes" id="UP000267145"/>
    </source>
</evidence>
<proteinExistence type="inferred from homology"/>
<feature type="transmembrane region" description="Helical" evidence="15">
    <location>
        <begin position="507"/>
        <end position="529"/>
    </location>
</feature>
<dbReference type="Gene3D" id="3.40.1110.10">
    <property type="entry name" value="Calcium-transporting ATPase, cytoplasmic domain N"/>
    <property type="match status" value="1"/>
</dbReference>
<keyword evidence="5 15" id="KW-0479">Metal-binding</keyword>
<dbReference type="GO" id="GO:0016020">
    <property type="term" value="C:membrane"/>
    <property type="evidence" value="ECO:0007669"/>
    <property type="project" value="UniProtKB-SubCell"/>
</dbReference>
<dbReference type="Proteomes" id="UP000267145">
    <property type="component" value="Unassembled WGS sequence"/>
</dbReference>
<feature type="transmembrane region" description="Helical" evidence="15">
    <location>
        <begin position="632"/>
        <end position="651"/>
    </location>
</feature>
<keyword evidence="12" id="KW-0186">Copper</keyword>
<dbReference type="STRING" id="1051616.A0A3M9YKJ2"/>
<dbReference type="GeneID" id="39607231"/>
<dbReference type="GO" id="GO:0043682">
    <property type="term" value="F:P-type divalent copper transporter activity"/>
    <property type="evidence" value="ECO:0007669"/>
    <property type="project" value="TreeGrafter"/>
</dbReference>
<feature type="domain" description="HMA" evidence="17">
    <location>
        <begin position="233"/>
        <end position="298"/>
    </location>
</feature>
<dbReference type="InterPro" id="IPR027256">
    <property type="entry name" value="P-typ_ATPase_IB"/>
</dbReference>
<keyword evidence="14 15" id="KW-0472">Membrane</keyword>
<dbReference type="SUPFAM" id="SSF81660">
    <property type="entry name" value="Metal cation-transporting ATPase, ATP-binding domain N"/>
    <property type="match status" value="1"/>
</dbReference>
<dbReference type="Gene3D" id="2.70.150.10">
    <property type="entry name" value="Calcium-transporting ATPase, cytoplasmic transduction domain A"/>
    <property type="match status" value="1"/>
</dbReference>
<dbReference type="SFLD" id="SFLDG00002">
    <property type="entry name" value="C1.7:_P-type_atpase_like"/>
    <property type="match status" value="1"/>
</dbReference>
<evidence type="ECO:0000256" key="14">
    <source>
        <dbReference type="ARBA" id="ARBA00023136"/>
    </source>
</evidence>
<feature type="transmembrane region" description="Helical" evidence="15">
    <location>
        <begin position="832"/>
        <end position="859"/>
    </location>
</feature>
<dbReference type="NCBIfam" id="TIGR01525">
    <property type="entry name" value="ATPase-IB_hvy"/>
    <property type="match status" value="1"/>
</dbReference>
<keyword evidence="7 15" id="KW-0547">Nucleotide-binding</keyword>
<evidence type="ECO:0000256" key="16">
    <source>
        <dbReference type="SAM" id="MobiDB-lite"/>
    </source>
</evidence>
<dbReference type="InterPro" id="IPR059000">
    <property type="entry name" value="ATPase_P-type_domA"/>
</dbReference>
<dbReference type="PROSITE" id="PS01047">
    <property type="entry name" value="HMA_1"/>
    <property type="match status" value="2"/>
</dbReference>
<dbReference type="Gene3D" id="3.40.50.1000">
    <property type="entry name" value="HAD superfamily/HAD-like"/>
    <property type="match status" value="1"/>
</dbReference>
<evidence type="ECO:0000256" key="8">
    <source>
        <dbReference type="ARBA" id="ARBA00022840"/>
    </source>
</evidence>
<evidence type="ECO:0000256" key="15">
    <source>
        <dbReference type="RuleBase" id="RU362081"/>
    </source>
</evidence>
<sequence>MDTDPLLPRKNAPTRRAGVHADSAAQYGTVAGQTTDDKRVTTSFLLGNLHCPSCVSSIQEALGDACGRDIVWISPNVVTSVVTVEHRDTGPAVAHVIATMAKSLEAAGFEVCSVTTTSAAVDSLDLESLADQSYQAADDSAESKGAGALGRLLTAPRFKQSLTKRQQTHLANCEECRHSRPHTPRSGSQTPLLAGARARLERSGTSDLTTLSTLESITAVGSRSSVDSAGHAWRATYSIGGMTCTSCVRSIEDELKRRPSVAKVVVNLVNNSATVDVTEKDEAQVLVQVIEDIGYDVSLEEVVPIDQKSNGTKEGSDAVKEPSEWRATLAIGGMTCASCSNAITTELNKLDWISNVAVNLVSNSATVDFTVAGKENDIAEAIEDMGYEASVNSVVAYEAEPEHEGAQERRVQILVEGAYCKHCPDRLVHSLAAFKPNLEILSAPTVENPKMQISYVPNTPYLTIRRILAAIEAADPSFHPSIYHPPTIEERSKAVVARHQRQLLRRVYLSLVIAIPTFIIGIAYMNLVSDDDPWRHHLMKPWVSGINRAQIALFILATPVYFFATDVFHVRAIKELKNLWRRGSRTPILRRFYKFGSMNLLISLGTTIAYVSSICQMIAAGIEKPEFVEDTHFYFDSVVFLTLFLLLGRLIEAYSKAKTGDAVEMLGKLRPSTAILVEKDSLGNTIDSTVKVDLIEFGDIVRVQHGASPVADGVIVQGESSFDESSLTGESRLIRKKVGDDLFAGTVNKDAAVLMRVTGAAGRSMLDQIVQIVREGQTKRAPMERVADMLTAYFVPIITLIAILTWATWTILGLAGVLPESYLDATSGWVAFALQFAIAVFVVACPCGLGLAAPTAIFVGGGLAAKHGILAKGGGEAFEKASKIDLVVFDKTGTLTVGGEPKITDALTYPGATQEAAGQEDTDLLFAALKAVEENSSHPIAKAIVSYCKSRTEQSASVDNLQEIPGRGMKAICRGQSFDASFIIVVGNESLMSDNHVAMSESTAAQLETWKREAKSVALVATKPISKDAAPWTLAAALSIADPIRPEAVGIVEALRERGTSVWMLSGDNLVTAKAVASQVGIDPNNVLAEVLPSQKAEKITYLQSTMKARTGSREHMMKRATVAMVGDGINDSPALTRADVGIAIGSGSDVAISSADFVLVSSDLRAVVTLLELSRTVFRRIRLNFAWAIVYNVLALPVAAGCFYPFTTSSGQHIRLDPVWAALAMALSSISVVLSSLALRIRIPWIGFQDGKIGS</sequence>
<keyword evidence="3" id="KW-0813">Transport</keyword>
<dbReference type="InterPro" id="IPR023214">
    <property type="entry name" value="HAD_sf"/>
</dbReference>
<dbReference type="PROSITE" id="PS50846">
    <property type="entry name" value="HMA_2"/>
    <property type="match status" value="2"/>
</dbReference>
<organism evidence="18 19">
    <name type="scientific">Verticillium nonalfalfae</name>
    <dbReference type="NCBI Taxonomy" id="1051616"/>
    <lineage>
        <taxon>Eukaryota</taxon>
        <taxon>Fungi</taxon>
        <taxon>Dikarya</taxon>
        <taxon>Ascomycota</taxon>
        <taxon>Pezizomycotina</taxon>
        <taxon>Sordariomycetes</taxon>
        <taxon>Hypocreomycetidae</taxon>
        <taxon>Glomerellales</taxon>
        <taxon>Plectosphaerellaceae</taxon>
        <taxon>Verticillium</taxon>
    </lineage>
</organism>
<keyword evidence="13" id="KW-0406">Ion transport</keyword>
<dbReference type="Pfam" id="PF00122">
    <property type="entry name" value="E1-E2_ATPase"/>
    <property type="match status" value="1"/>
</dbReference>
<dbReference type="FunFam" id="3.30.70.100:FF:000001">
    <property type="entry name" value="ATPase copper transporting beta"/>
    <property type="match status" value="1"/>
</dbReference>
<dbReference type="NCBIfam" id="TIGR01494">
    <property type="entry name" value="ATPase_P-type"/>
    <property type="match status" value="2"/>
</dbReference>
<dbReference type="InterPro" id="IPR017969">
    <property type="entry name" value="Heavy-metal-associated_CS"/>
</dbReference>
<comment type="caution">
    <text evidence="18">The sequence shown here is derived from an EMBL/GenBank/DDBJ whole genome shotgun (WGS) entry which is preliminary data.</text>
</comment>
<dbReference type="EMBL" id="RBVV01000002">
    <property type="protein sequence ID" value="RNJ61127.1"/>
    <property type="molecule type" value="Genomic_DNA"/>
</dbReference>
<dbReference type="SFLD" id="SFLDF00027">
    <property type="entry name" value="p-type_atpase"/>
    <property type="match status" value="1"/>
</dbReference>
<dbReference type="PANTHER" id="PTHR43520">
    <property type="entry name" value="ATP7, ISOFORM B"/>
    <property type="match status" value="1"/>
</dbReference>
<feature type="transmembrane region" description="Helical" evidence="15">
    <location>
        <begin position="1220"/>
        <end position="1240"/>
    </location>
</feature>
<feature type="transmembrane region" description="Helical" evidence="15">
    <location>
        <begin position="549"/>
        <end position="571"/>
    </location>
</feature>
<evidence type="ECO:0000256" key="9">
    <source>
        <dbReference type="ARBA" id="ARBA00022842"/>
    </source>
</evidence>
<dbReference type="PANTHER" id="PTHR43520:SF32">
    <property type="entry name" value="COPPER RESISTANCE P-TYPE ATPASE (EUROFUNG)"/>
    <property type="match status" value="1"/>
</dbReference>
<comment type="similarity">
    <text evidence="2 15">Belongs to the cation transport ATPase (P-type) (TC 3.A.3) family. Type IB subfamily.</text>
</comment>
<evidence type="ECO:0000256" key="6">
    <source>
        <dbReference type="ARBA" id="ARBA00022737"/>
    </source>
</evidence>
<keyword evidence="11 15" id="KW-1133">Transmembrane helix</keyword>
<dbReference type="InterPro" id="IPR044492">
    <property type="entry name" value="P_typ_ATPase_HD_dom"/>
</dbReference>
<protein>
    <recommendedName>
        <fullName evidence="17">HMA domain-containing protein</fullName>
    </recommendedName>
</protein>
<dbReference type="InterPro" id="IPR023299">
    <property type="entry name" value="ATPase_P-typ_cyto_dom_N"/>
</dbReference>
<evidence type="ECO:0000256" key="12">
    <source>
        <dbReference type="ARBA" id="ARBA00023008"/>
    </source>
</evidence>
<dbReference type="GO" id="GO:0005507">
    <property type="term" value="F:copper ion binding"/>
    <property type="evidence" value="ECO:0007669"/>
    <property type="project" value="InterPro"/>
</dbReference>
<dbReference type="SUPFAM" id="SSF81653">
    <property type="entry name" value="Calcium ATPase, transduction domain A"/>
    <property type="match status" value="1"/>
</dbReference>
<evidence type="ECO:0000256" key="3">
    <source>
        <dbReference type="ARBA" id="ARBA00022448"/>
    </source>
</evidence>
<keyword evidence="4 15" id="KW-0812">Transmembrane</keyword>
<dbReference type="InterPro" id="IPR006121">
    <property type="entry name" value="HMA_dom"/>
</dbReference>
<evidence type="ECO:0000256" key="13">
    <source>
        <dbReference type="ARBA" id="ARBA00023065"/>
    </source>
</evidence>
<dbReference type="InterPro" id="IPR036412">
    <property type="entry name" value="HAD-like_sf"/>
</dbReference>
<dbReference type="SUPFAM" id="SSF55008">
    <property type="entry name" value="HMA, heavy metal-associated domain"/>
    <property type="match status" value="3"/>
</dbReference>
<dbReference type="AlphaFoldDB" id="A0A3M9YKJ2"/>